<dbReference type="AlphaFoldDB" id="A0A2H1V4L8"/>
<accession>A0A2H1V4L8</accession>
<keyword evidence="1" id="KW-0732">Signal</keyword>
<evidence type="ECO:0000313" key="2">
    <source>
        <dbReference type="EMBL" id="SOQ35312.1"/>
    </source>
</evidence>
<proteinExistence type="predicted"/>
<organism evidence="2">
    <name type="scientific">Spodoptera frugiperda</name>
    <name type="common">Fall armyworm</name>
    <dbReference type="NCBI Taxonomy" id="7108"/>
    <lineage>
        <taxon>Eukaryota</taxon>
        <taxon>Metazoa</taxon>
        <taxon>Ecdysozoa</taxon>
        <taxon>Arthropoda</taxon>
        <taxon>Hexapoda</taxon>
        <taxon>Insecta</taxon>
        <taxon>Pterygota</taxon>
        <taxon>Neoptera</taxon>
        <taxon>Endopterygota</taxon>
        <taxon>Lepidoptera</taxon>
        <taxon>Glossata</taxon>
        <taxon>Ditrysia</taxon>
        <taxon>Noctuoidea</taxon>
        <taxon>Noctuidae</taxon>
        <taxon>Amphipyrinae</taxon>
        <taxon>Spodoptera</taxon>
    </lineage>
</organism>
<dbReference type="EMBL" id="ODYU01000468">
    <property type="protein sequence ID" value="SOQ35312.1"/>
    <property type="molecule type" value="Genomic_DNA"/>
</dbReference>
<reference evidence="2" key="1">
    <citation type="submission" date="2016-07" db="EMBL/GenBank/DDBJ databases">
        <authorList>
            <person name="Bretaudeau A."/>
        </authorList>
    </citation>
    <scope>NUCLEOTIDE SEQUENCE</scope>
    <source>
        <strain evidence="2">Rice</strain>
        <tissue evidence="2">Whole body</tissue>
    </source>
</reference>
<sequence>MRCLVVLLLLAGCASLSAAAGVPCALSLDFFGRHNVTADDKDVPVAIADQSLFSHREGLIINHHVCSMRVGDFKLVIRNYKPRFPPMFSLTYVKVLILRATLQYHRGSLSNGLDSECAYHLKYQQMTSILSGRSGDRRTRRSADLACHP</sequence>
<name>A0A2H1V4L8_SPOFR</name>
<protein>
    <submittedName>
        <fullName evidence="2">SFRICE_003675</fullName>
    </submittedName>
</protein>
<feature type="signal peptide" evidence="1">
    <location>
        <begin position="1"/>
        <end position="19"/>
    </location>
</feature>
<evidence type="ECO:0000256" key="1">
    <source>
        <dbReference type="SAM" id="SignalP"/>
    </source>
</evidence>
<gene>
    <name evidence="2" type="ORF">SFRICE_003675</name>
</gene>
<feature type="chain" id="PRO_5013782904" evidence="1">
    <location>
        <begin position="20"/>
        <end position="149"/>
    </location>
</feature>